<dbReference type="Gene3D" id="3.40.190.290">
    <property type="match status" value="1"/>
</dbReference>
<evidence type="ECO:0000313" key="7">
    <source>
        <dbReference type="EMBL" id="MBJ2117867.1"/>
    </source>
</evidence>
<reference evidence="7 9" key="3">
    <citation type="submission" date="2020-12" db="EMBL/GenBank/DDBJ databases">
        <title>Enhanced detection system for hospital associated transmission using whole genome sequencing surveillance.</title>
        <authorList>
            <person name="Harrison L.H."/>
            <person name="Van Tyne D."/>
            <person name="Marsh J.W."/>
            <person name="Griffith M.P."/>
            <person name="Snyder D.J."/>
            <person name="Cooper V.S."/>
            <person name="Mustapha M."/>
        </authorList>
    </citation>
    <scope>NUCLEOTIDE SEQUENCE [LARGE SCALE GENOMIC DNA]</scope>
    <source>
        <strain evidence="7 9">PR00195</strain>
    </source>
</reference>
<dbReference type="RefSeq" id="WP_006535470.1">
    <property type="nucleotide sequence ID" value="NZ_CAXOKJ010000002.1"/>
</dbReference>
<dbReference type="Gene3D" id="1.10.10.10">
    <property type="entry name" value="Winged helix-like DNA-binding domain superfamily/Winged helix DNA-binding domain"/>
    <property type="match status" value="1"/>
</dbReference>
<evidence type="ECO:0000313" key="8">
    <source>
        <dbReference type="Proteomes" id="UP000183920"/>
    </source>
</evidence>
<dbReference type="AlphaFoldDB" id="A0A0G4Q8P0"/>
<accession>A0A379EHP8</accession>
<dbReference type="GeneID" id="76521599"/>
<dbReference type="Pfam" id="PF03466">
    <property type="entry name" value="LysR_substrate"/>
    <property type="match status" value="1"/>
</dbReference>
<keyword evidence="4" id="KW-0804">Transcription</keyword>
<dbReference type="GO" id="GO:0000976">
    <property type="term" value="F:transcription cis-regulatory region binding"/>
    <property type="evidence" value="ECO:0007669"/>
    <property type="project" value="TreeGrafter"/>
</dbReference>
<dbReference type="InterPro" id="IPR000847">
    <property type="entry name" value="LysR_HTH_N"/>
</dbReference>
<accession>A0A0G4Q8P0</accession>
<dbReference type="GO" id="GO:0003700">
    <property type="term" value="F:DNA-binding transcription factor activity"/>
    <property type="evidence" value="ECO:0007669"/>
    <property type="project" value="InterPro"/>
</dbReference>
<keyword evidence="9" id="KW-1185">Reference proteome</keyword>
<dbReference type="PANTHER" id="PTHR30126:SF91">
    <property type="entry name" value="LYSR FAMILY TRANSCRIPTIONAL REGULATOR"/>
    <property type="match status" value="1"/>
</dbReference>
<dbReference type="InterPro" id="IPR036390">
    <property type="entry name" value="WH_DNA-bd_sf"/>
</dbReference>
<proteinExistence type="inferred from homology"/>
<keyword evidence="3" id="KW-0238">DNA-binding</keyword>
<evidence type="ECO:0000313" key="6">
    <source>
        <dbReference type="EMBL" id="CRL62317.1"/>
    </source>
</evidence>
<comment type="similarity">
    <text evidence="1">Belongs to the LysR transcriptional regulatory family.</text>
</comment>
<evidence type="ECO:0000259" key="5">
    <source>
        <dbReference type="PROSITE" id="PS50931"/>
    </source>
</evidence>
<dbReference type="PROSITE" id="PS50931">
    <property type="entry name" value="HTH_LYSR"/>
    <property type="match status" value="1"/>
</dbReference>
<dbReference type="InterPro" id="IPR036388">
    <property type="entry name" value="WH-like_DNA-bd_sf"/>
</dbReference>
<dbReference type="Proteomes" id="UP000183920">
    <property type="component" value="Unassembled WGS sequence"/>
</dbReference>
<sequence length="300" mass="33387">MQFSSEHIAIFLAVMDKGSFSAAARSLKRVPSAVSMAIANMEAELGYALFERSSREPQPTEKAKALEPHARMIAEQLKLLQVHAQELSMDLESVLNIGVAADINPDYLLPALSELTQRYPLLNVNVITAAQDDIIEMLHSHKIQLSLVYGGLYVNGDEQFQYLGSESLVATISASHIALAHPAGVFIEDLVNVRQIMIASHTKELRDERSLVATNYWQTDSFQMALGMVEAGMGWGNLPYSLIYTQLQKGKLKQLQFKNTKNELRLPIHAMWLKGESLQKGAKELVELMSSHQPIVPNFD</sequence>
<reference evidence="6" key="1">
    <citation type="submission" date="2015-06" db="EMBL/GenBank/DDBJ databases">
        <authorList>
            <person name="Urmite Genomes Urmite Genomes"/>
        </authorList>
    </citation>
    <scope>NUCLEOTIDE SEQUENCE [LARGE SCALE GENOMIC DNA]</scope>
    <source>
        <strain evidence="6">CSUR P1867</strain>
    </source>
</reference>
<evidence type="ECO:0000313" key="9">
    <source>
        <dbReference type="Proteomes" id="UP000619976"/>
    </source>
</evidence>
<gene>
    <name evidence="6" type="primary">benM_1</name>
    <name evidence="6" type="ORF">BN1804_01907</name>
    <name evidence="7" type="ORF">JFQ69_09365</name>
</gene>
<dbReference type="Proteomes" id="UP000619976">
    <property type="component" value="Unassembled WGS sequence"/>
</dbReference>
<dbReference type="SUPFAM" id="SSF46785">
    <property type="entry name" value="Winged helix' DNA-binding domain"/>
    <property type="match status" value="1"/>
</dbReference>
<dbReference type="SUPFAM" id="SSF53850">
    <property type="entry name" value="Periplasmic binding protein-like II"/>
    <property type="match status" value="1"/>
</dbReference>
<reference evidence="8" key="2">
    <citation type="submission" date="2015-06" db="EMBL/GenBank/DDBJ databases">
        <authorList>
            <person name="Urmite Genomes"/>
        </authorList>
    </citation>
    <scope>NUCLEOTIDE SEQUENCE [LARGE SCALE GENOMIC DNA]</scope>
    <source>
        <strain evidence="8">CSUR P1867</strain>
    </source>
</reference>
<dbReference type="Pfam" id="PF00126">
    <property type="entry name" value="HTH_1"/>
    <property type="match status" value="1"/>
</dbReference>
<organism evidence="6 8">
    <name type="scientific">Proteus penneri</name>
    <dbReference type="NCBI Taxonomy" id="102862"/>
    <lineage>
        <taxon>Bacteria</taxon>
        <taxon>Pseudomonadati</taxon>
        <taxon>Pseudomonadota</taxon>
        <taxon>Gammaproteobacteria</taxon>
        <taxon>Enterobacterales</taxon>
        <taxon>Morganellaceae</taxon>
        <taxon>Proteus</taxon>
    </lineage>
</organism>
<dbReference type="PANTHER" id="PTHR30126">
    <property type="entry name" value="HTH-TYPE TRANSCRIPTIONAL REGULATOR"/>
    <property type="match status" value="1"/>
</dbReference>
<evidence type="ECO:0000256" key="1">
    <source>
        <dbReference type="ARBA" id="ARBA00009437"/>
    </source>
</evidence>
<evidence type="ECO:0000256" key="2">
    <source>
        <dbReference type="ARBA" id="ARBA00023015"/>
    </source>
</evidence>
<dbReference type="InterPro" id="IPR005119">
    <property type="entry name" value="LysR_subst-bd"/>
</dbReference>
<protein>
    <submittedName>
        <fullName evidence="6">HTH-type transcriptional regulator BenM</fullName>
    </submittedName>
    <submittedName>
        <fullName evidence="7">LysR family transcriptional regulator</fullName>
    </submittedName>
</protein>
<dbReference type="EMBL" id="JAEKCB010000003">
    <property type="protein sequence ID" value="MBJ2117867.1"/>
    <property type="molecule type" value="Genomic_DNA"/>
</dbReference>
<dbReference type="EMBL" id="CVRY01000003">
    <property type="protein sequence ID" value="CRL62317.1"/>
    <property type="molecule type" value="Genomic_DNA"/>
</dbReference>
<keyword evidence="2" id="KW-0805">Transcription regulation</keyword>
<dbReference type="CDD" id="cd05466">
    <property type="entry name" value="PBP2_LTTR_substrate"/>
    <property type="match status" value="1"/>
</dbReference>
<evidence type="ECO:0000256" key="3">
    <source>
        <dbReference type="ARBA" id="ARBA00023125"/>
    </source>
</evidence>
<name>A0A0G4Q8P0_9GAMM</name>
<feature type="domain" description="HTH lysR-type" evidence="5">
    <location>
        <begin position="3"/>
        <end position="60"/>
    </location>
</feature>
<evidence type="ECO:0000256" key="4">
    <source>
        <dbReference type="ARBA" id="ARBA00023163"/>
    </source>
</evidence>